<dbReference type="Proteomes" id="UP001162480">
    <property type="component" value="Chromosome 15"/>
</dbReference>
<sequence>MIMKMHKISYHIFFLPLHRNIHKRFASSFLQLQHFFCVLNVNLLVVAVIVNIVNGSLHPTSFLWGQILRTRNLELSSENLIRSRFSPLNTKR</sequence>
<dbReference type="EMBL" id="OX597828">
    <property type="protein sequence ID" value="CAI9733726.1"/>
    <property type="molecule type" value="Genomic_DNA"/>
</dbReference>
<evidence type="ECO:0000313" key="2">
    <source>
        <dbReference type="EMBL" id="CAI9733726.1"/>
    </source>
</evidence>
<name>A0AA36BFY0_OCTVU</name>
<keyword evidence="3" id="KW-1185">Reference proteome</keyword>
<gene>
    <name evidence="2" type="ORF">OCTVUL_1B020845</name>
</gene>
<keyword evidence="1" id="KW-1133">Transmembrane helix</keyword>
<evidence type="ECO:0000256" key="1">
    <source>
        <dbReference type="SAM" id="Phobius"/>
    </source>
</evidence>
<dbReference type="AlphaFoldDB" id="A0AA36BFY0"/>
<keyword evidence="1" id="KW-0812">Transmembrane</keyword>
<evidence type="ECO:0008006" key="4">
    <source>
        <dbReference type="Google" id="ProtNLM"/>
    </source>
</evidence>
<proteinExistence type="predicted"/>
<feature type="transmembrane region" description="Helical" evidence="1">
    <location>
        <begin position="32"/>
        <end position="53"/>
    </location>
</feature>
<accession>A0AA36BFY0</accession>
<keyword evidence="1" id="KW-0472">Membrane</keyword>
<organism evidence="2 3">
    <name type="scientific">Octopus vulgaris</name>
    <name type="common">Common octopus</name>
    <dbReference type="NCBI Taxonomy" id="6645"/>
    <lineage>
        <taxon>Eukaryota</taxon>
        <taxon>Metazoa</taxon>
        <taxon>Spiralia</taxon>
        <taxon>Lophotrochozoa</taxon>
        <taxon>Mollusca</taxon>
        <taxon>Cephalopoda</taxon>
        <taxon>Coleoidea</taxon>
        <taxon>Octopodiformes</taxon>
        <taxon>Octopoda</taxon>
        <taxon>Incirrata</taxon>
        <taxon>Octopodidae</taxon>
        <taxon>Octopus</taxon>
    </lineage>
</organism>
<reference evidence="2" key="1">
    <citation type="submission" date="2023-08" db="EMBL/GenBank/DDBJ databases">
        <authorList>
            <person name="Alioto T."/>
            <person name="Alioto T."/>
            <person name="Gomez Garrido J."/>
        </authorList>
    </citation>
    <scope>NUCLEOTIDE SEQUENCE</scope>
</reference>
<protein>
    <recommendedName>
        <fullName evidence="4">Transmembrane protein</fullName>
    </recommendedName>
</protein>
<evidence type="ECO:0000313" key="3">
    <source>
        <dbReference type="Proteomes" id="UP001162480"/>
    </source>
</evidence>